<keyword evidence="1" id="KW-0472">Membrane</keyword>
<evidence type="ECO:0000256" key="1">
    <source>
        <dbReference type="SAM" id="Phobius"/>
    </source>
</evidence>
<feature type="transmembrane region" description="Helical" evidence="1">
    <location>
        <begin position="45"/>
        <end position="67"/>
    </location>
</feature>
<accession>F3ZYK8</accession>
<keyword evidence="3" id="KW-1185">Reference proteome</keyword>
<dbReference type="RefSeq" id="WP_013782199.1">
    <property type="nucleotide sequence ID" value="NC_015520.1"/>
</dbReference>
<dbReference type="eggNOG" id="ENOG5034A3X">
    <property type="taxonomic scope" value="Bacteria"/>
</dbReference>
<dbReference type="AlphaFoldDB" id="F3ZYK8"/>
<name>F3ZYK8_MAHA5</name>
<proteinExistence type="predicted"/>
<feature type="transmembrane region" description="Helical" evidence="1">
    <location>
        <begin position="190"/>
        <end position="210"/>
    </location>
</feature>
<evidence type="ECO:0000313" key="2">
    <source>
        <dbReference type="EMBL" id="AEE97776.1"/>
    </source>
</evidence>
<dbReference type="HOGENOM" id="CLU_1137590_0_0_9"/>
<dbReference type="STRING" id="697281.Mahau_2637"/>
<dbReference type="EMBL" id="CP002360">
    <property type="protein sequence ID" value="AEE97776.1"/>
    <property type="molecule type" value="Genomic_DNA"/>
</dbReference>
<feature type="transmembrane region" description="Helical" evidence="1">
    <location>
        <begin position="12"/>
        <end position="33"/>
    </location>
</feature>
<protein>
    <submittedName>
        <fullName evidence="2">Uncharacterized protein</fullName>
    </submittedName>
</protein>
<dbReference type="Proteomes" id="UP000008457">
    <property type="component" value="Chromosome"/>
</dbReference>
<reference evidence="2 3" key="2">
    <citation type="journal article" date="2011" name="Stand. Genomic Sci.">
        <title>Complete genome sequence of Mahella australiensis type strain (50-1 BON).</title>
        <authorList>
            <person name="Sikorski J."/>
            <person name="Teshima H."/>
            <person name="Nolan M."/>
            <person name="Lucas S."/>
            <person name="Hammon N."/>
            <person name="Deshpande S."/>
            <person name="Cheng J.F."/>
            <person name="Pitluck S."/>
            <person name="Liolios K."/>
            <person name="Pagani I."/>
            <person name="Ivanova N."/>
            <person name="Huntemann M."/>
            <person name="Mavromatis K."/>
            <person name="Ovchinikova G."/>
            <person name="Pati A."/>
            <person name="Tapia R."/>
            <person name="Han C."/>
            <person name="Goodwin L."/>
            <person name="Chen A."/>
            <person name="Palaniappan K."/>
            <person name="Land M."/>
            <person name="Hauser L."/>
            <person name="Ngatchou-Djao O.D."/>
            <person name="Rohde M."/>
            <person name="Pukall R."/>
            <person name="Spring S."/>
            <person name="Abt B."/>
            <person name="Goker M."/>
            <person name="Detter J.C."/>
            <person name="Woyke T."/>
            <person name="Bristow J."/>
            <person name="Markowitz V."/>
            <person name="Hugenholtz P."/>
            <person name="Eisen J.A."/>
            <person name="Kyrpides N.C."/>
            <person name="Klenk H.P."/>
            <person name="Lapidus A."/>
        </authorList>
    </citation>
    <scope>NUCLEOTIDE SEQUENCE [LARGE SCALE GENOMIC DNA]</scope>
    <source>
        <strain evidence="3">DSM 15567 / CIP 107919 / 50-1 BON</strain>
    </source>
</reference>
<evidence type="ECO:0000313" key="3">
    <source>
        <dbReference type="Proteomes" id="UP000008457"/>
    </source>
</evidence>
<keyword evidence="1" id="KW-0812">Transmembrane</keyword>
<gene>
    <name evidence="2" type="ordered locus">Mahau_2637</name>
</gene>
<sequence length="220" mass="23754">MIKRIHAQGILLRHGIAAAAAFGLLCAVILANYDSLFGNPPDGGTLYAMVEQFLPLTAVILSSSVWSDVEGRRPMLFMSLPFNRAEVVCYRILWPVAAFIVISTAVIAYAGTYVVKLDMSACEMIAYSLPVPLVLTAMASFAAVLAKSAMAGQGATFAWWFIDTMVGRPVIKEIYLFAATNPPDGFNIAINRWTLVIISLALGVAAARLYDSSERLIGET</sequence>
<reference evidence="3" key="1">
    <citation type="submission" date="2010-11" db="EMBL/GenBank/DDBJ databases">
        <title>The complete genome of Mahella australiensis DSM 15567.</title>
        <authorList>
            <consortium name="US DOE Joint Genome Institute (JGI-PGF)"/>
            <person name="Lucas S."/>
            <person name="Copeland A."/>
            <person name="Lapidus A."/>
            <person name="Bruce D."/>
            <person name="Goodwin L."/>
            <person name="Pitluck S."/>
            <person name="Kyrpides N."/>
            <person name="Mavromatis K."/>
            <person name="Pagani I."/>
            <person name="Ivanova N."/>
            <person name="Teshima H."/>
            <person name="Brettin T."/>
            <person name="Detter J.C."/>
            <person name="Han C."/>
            <person name="Tapia R."/>
            <person name="Land M."/>
            <person name="Hauser L."/>
            <person name="Markowitz V."/>
            <person name="Cheng J.-F."/>
            <person name="Hugenholtz P."/>
            <person name="Woyke T."/>
            <person name="Wu D."/>
            <person name="Spring S."/>
            <person name="Pukall R."/>
            <person name="Steenblock K."/>
            <person name="Schneider S."/>
            <person name="Klenk H.-P."/>
            <person name="Eisen J.A."/>
        </authorList>
    </citation>
    <scope>NUCLEOTIDE SEQUENCE [LARGE SCALE GENOMIC DNA]</scope>
    <source>
        <strain evidence="3">DSM 15567 / CIP 107919 / 50-1 BON</strain>
    </source>
</reference>
<organism evidence="2 3">
    <name type="scientific">Mahella australiensis (strain DSM 15567 / CIP 107919 / 50-1 BON)</name>
    <dbReference type="NCBI Taxonomy" id="697281"/>
    <lineage>
        <taxon>Bacteria</taxon>
        <taxon>Bacillati</taxon>
        <taxon>Bacillota</taxon>
        <taxon>Clostridia</taxon>
        <taxon>Thermoanaerobacterales</taxon>
        <taxon>Thermoanaerobacterales Family IV. Incertae Sedis</taxon>
        <taxon>Mahella</taxon>
    </lineage>
</organism>
<dbReference type="KEGG" id="mas:Mahau_2637"/>
<keyword evidence="1" id="KW-1133">Transmembrane helix</keyword>
<feature type="transmembrane region" description="Helical" evidence="1">
    <location>
        <begin position="88"/>
        <end position="112"/>
    </location>
</feature>
<feature type="transmembrane region" description="Helical" evidence="1">
    <location>
        <begin position="124"/>
        <end position="145"/>
    </location>
</feature>